<feature type="domain" description="DUF5808" evidence="2">
    <location>
        <begin position="27"/>
        <end position="52"/>
    </location>
</feature>
<dbReference type="RefSeq" id="WP_250592463.1">
    <property type="nucleotide sequence ID" value="NZ_JAMLJM010000004.1"/>
</dbReference>
<name>A0ABT0TPR2_9FLAO</name>
<evidence type="ECO:0000313" key="3">
    <source>
        <dbReference type="EMBL" id="MCL9809054.1"/>
    </source>
</evidence>
<sequence>MQPTKEQIEKWHNDPKNWKWGSIYYNPEDPRAWVDKRIKWMGWTVNFANKKGQLIFILMTLAIIIMMLFLPNSAQKI</sequence>
<dbReference type="EMBL" id="JAMLJM010000004">
    <property type="protein sequence ID" value="MCL9809054.1"/>
    <property type="molecule type" value="Genomic_DNA"/>
</dbReference>
<proteinExistence type="predicted"/>
<dbReference type="InterPro" id="IPR043831">
    <property type="entry name" value="DUF5808"/>
</dbReference>
<keyword evidence="4" id="KW-1185">Reference proteome</keyword>
<organism evidence="3 4">
    <name type="scientific">Flavobacterium luminosum</name>
    <dbReference type="NCBI Taxonomy" id="2949086"/>
    <lineage>
        <taxon>Bacteria</taxon>
        <taxon>Pseudomonadati</taxon>
        <taxon>Bacteroidota</taxon>
        <taxon>Flavobacteriia</taxon>
        <taxon>Flavobacteriales</taxon>
        <taxon>Flavobacteriaceae</taxon>
        <taxon>Flavobacterium</taxon>
    </lineage>
</organism>
<accession>A0ABT0TPR2</accession>
<dbReference type="Pfam" id="PF19124">
    <property type="entry name" value="DUF5808"/>
    <property type="match status" value="1"/>
</dbReference>
<dbReference type="Proteomes" id="UP001317191">
    <property type="component" value="Unassembled WGS sequence"/>
</dbReference>
<protein>
    <submittedName>
        <fullName evidence="3">DUF5808 domain-containing protein</fullName>
    </submittedName>
</protein>
<keyword evidence="1" id="KW-0812">Transmembrane</keyword>
<gene>
    <name evidence="3" type="ORF">NAT50_06755</name>
</gene>
<feature type="transmembrane region" description="Helical" evidence="1">
    <location>
        <begin position="52"/>
        <end position="70"/>
    </location>
</feature>
<comment type="caution">
    <text evidence="3">The sequence shown here is derived from an EMBL/GenBank/DDBJ whole genome shotgun (WGS) entry which is preliminary data.</text>
</comment>
<keyword evidence="1" id="KW-1133">Transmembrane helix</keyword>
<evidence type="ECO:0000313" key="4">
    <source>
        <dbReference type="Proteomes" id="UP001317191"/>
    </source>
</evidence>
<reference evidence="3 4" key="1">
    <citation type="submission" date="2022-05" db="EMBL/GenBank/DDBJ databases">
        <title>Flavobacterium sp., isolated from activated sludge.</title>
        <authorList>
            <person name="Ran Q."/>
        </authorList>
    </citation>
    <scope>NUCLEOTIDE SEQUENCE [LARGE SCALE GENOMIC DNA]</scope>
    <source>
        <strain evidence="3 4">HXWNR70</strain>
    </source>
</reference>
<evidence type="ECO:0000259" key="2">
    <source>
        <dbReference type="Pfam" id="PF19124"/>
    </source>
</evidence>
<evidence type="ECO:0000256" key="1">
    <source>
        <dbReference type="SAM" id="Phobius"/>
    </source>
</evidence>
<keyword evidence="1" id="KW-0472">Membrane</keyword>